<evidence type="ECO:0000256" key="2">
    <source>
        <dbReference type="ARBA" id="ARBA00022490"/>
    </source>
</evidence>
<evidence type="ECO:0000256" key="4">
    <source>
        <dbReference type="ARBA" id="ARBA00023270"/>
    </source>
</evidence>
<keyword evidence="2 6" id="KW-0963">Cytoplasm</keyword>
<accession>A0ABY5P6G5</accession>
<dbReference type="Gene3D" id="3.20.20.70">
    <property type="entry name" value="Aldolase class I"/>
    <property type="match status" value="1"/>
</dbReference>
<dbReference type="EC" id="4.1.2.4" evidence="6"/>
<organism evidence="7 8">
    <name type="scientific">Fundicoccus culcitae</name>
    <dbReference type="NCBI Taxonomy" id="2969821"/>
    <lineage>
        <taxon>Bacteria</taxon>
        <taxon>Bacillati</taxon>
        <taxon>Bacillota</taxon>
        <taxon>Bacilli</taxon>
        <taxon>Lactobacillales</taxon>
        <taxon>Aerococcaceae</taxon>
        <taxon>Fundicoccus</taxon>
    </lineage>
</organism>
<keyword evidence="3 6" id="KW-0456">Lyase</keyword>
<dbReference type="PANTHER" id="PTHR10889:SF1">
    <property type="entry name" value="DEOXYRIBOSE-PHOSPHATE ALDOLASE"/>
    <property type="match status" value="1"/>
</dbReference>
<dbReference type="EMBL" id="CP102453">
    <property type="protein sequence ID" value="UUX34329.1"/>
    <property type="molecule type" value="Genomic_DNA"/>
</dbReference>
<keyword evidence="8" id="KW-1185">Reference proteome</keyword>
<comment type="catalytic activity">
    <reaction evidence="5 6">
        <text>2-deoxy-D-ribose 5-phosphate = D-glyceraldehyde 3-phosphate + acetaldehyde</text>
        <dbReference type="Rhea" id="RHEA:12821"/>
        <dbReference type="ChEBI" id="CHEBI:15343"/>
        <dbReference type="ChEBI" id="CHEBI:59776"/>
        <dbReference type="ChEBI" id="CHEBI:62877"/>
        <dbReference type="EC" id="4.1.2.4"/>
    </reaction>
</comment>
<comment type="similarity">
    <text evidence="1 6">Belongs to the DeoC/FbaB aldolase family. DeoC type 1 subfamily.</text>
</comment>
<sequence>MRLAKYIDHTLLKADATPEMIEKLCQEAIEYDFMSVCVNPVWVKLASKLLDGTEVKVCTVIGFPLGASTTATKVFETKQALLDGANEVDMVMNIGAAKAGDWEVVKEDIHQVVKATVRPAILKVILETSYLTADEIVQASLMAKEAGADYVKTSTGFSSEGATVENVKLMRETVGNEMGVKASGGVSNYEEAMAMIEAGASRLGASKGIQIVDHIDSLDESSY</sequence>
<dbReference type="InterPro" id="IPR013785">
    <property type="entry name" value="Aldolase_TIM"/>
</dbReference>
<dbReference type="PIRSF" id="PIRSF001357">
    <property type="entry name" value="DeoC"/>
    <property type="match status" value="1"/>
</dbReference>
<evidence type="ECO:0000256" key="5">
    <source>
        <dbReference type="ARBA" id="ARBA00048791"/>
    </source>
</evidence>
<dbReference type="Pfam" id="PF01791">
    <property type="entry name" value="DeoC"/>
    <property type="match status" value="1"/>
</dbReference>
<dbReference type="CDD" id="cd00959">
    <property type="entry name" value="DeoC"/>
    <property type="match status" value="1"/>
</dbReference>
<dbReference type="SUPFAM" id="SSF51569">
    <property type="entry name" value="Aldolase"/>
    <property type="match status" value="1"/>
</dbReference>
<reference evidence="7 8" key="1">
    <citation type="submission" date="2022-08" db="EMBL/GenBank/DDBJ databases">
        <title>Aerococcaceae sp. nov isolated from spoiled eye mask.</title>
        <authorList>
            <person name="Zhou G."/>
            <person name="Xie X.-B."/>
            <person name="Shi Q.-S."/>
            <person name="Wang Y.-S."/>
            <person name="Wen X."/>
            <person name="Peng H."/>
            <person name="Yang X.-J."/>
            <person name="Tao H.-B."/>
            <person name="Huang X.-M."/>
        </authorList>
    </citation>
    <scope>NUCLEOTIDE SEQUENCE [LARGE SCALE GENOMIC DNA]</scope>
    <source>
        <strain evidence="8">DM20194951</strain>
    </source>
</reference>
<dbReference type="RefSeq" id="WP_313793832.1">
    <property type="nucleotide sequence ID" value="NZ_CP102453.1"/>
</dbReference>
<evidence type="ECO:0000256" key="1">
    <source>
        <dbReference type="ARBA" id="ARBA00010936"/>
    </source>
</evidence>
<dbReference type="PANTHER" id="PTHR10889">
    <property type="entry name" value="DEOXYRIBOSE-PHOSPHATE ALDOLASE"/>
    <property type="match status" value="1"/>
</dbReference>
<feature type="active site" description="Proton donor/acceptor" evidence="6">
    <location>
        <position position="181"/>
    </location>
</feature>
<feature type="active site" description="Proton donor/acceptor" evidence="6">
    <location>
        <position position="89"/>
    </location>
</feature>
<evidence type="ECO:0000256" key="3">
    <source>
        <dbReference type="ARBA" id="ARBA00023239"/>
    </source>
</evidence>
<dbReference type="NCBIfam" id="TIGR00126">
    <property type="entry name" value="deoC"/>
    <property type="match status" value="1"/>
</dbReference>
<comment type="function">
    <text evidence="6">Catalyzes a reversible aldol reaction between acetaldehyde and D-glyceraldehyde 3-phosphate to generate 2-deoxy-D-ribose 5-phosphate.</text>
</comment>
<evidence type="ECO:0000313" key="7">
    <source>
        <dbReference type="EMBL" id="UUX34329.1"/>
    </source>
</evidence>
<dbReference type="SMART" id="SM01133">
    <property type="entry name" value="DeoC"/>
    <property type="match status" value="1"/>
</dbReference>
<protein>
    <recommendedName>
        <fullName evidence="6">Deoxyribose-phosphate aldolase</fullName>
        <shortName evidence="6">DERA</shortName>
        <ecNumber evidence="6">4.1.2.4</ecNumber>
    </recommendedName>
    <alternativeName>
        <fullName evidence="6">2-deoxy-D-ribose 5-phosphate aldolase</fullName>
    </alternativeName>
    <alternativeName>
        <fullName evidence="6">Phosphodeoxyriboaldolase</fullName>
        <shortName evidence="6">Deoxyriboaldolase</shortName>
    </alternativeName>
</protein>
<keyword evidence="4 6" id="KW-0704">Schiff base</keyword>
<evidence type="ECO:0000256" key="6">
    <source>
        <dbReference type="HAMAP-Rule" id="MF_00114"/>
    </source>
</evidence>
<dbReference type="GO" id="GO:0004139">
    <property type="term" value="F:deoxyribose-phosphate aldolase activity"/>
    <property type="evidence" value="ECO:0007669"/>
    <property type="project" value="UniProtKB-EC"/>
</dbReference>
<dbReference type="InterPro" id="IPR028581">
    <property type="entry name" value="DeoC_typeI"/>
</dbReference>
<comment type="pathway">
    <text evidence="6">Carbohydrate degradation; 2-deoxy-D-ribose 1-phosphate degradation; D-glyceraldehyde 3-phosphate and acetaldehyde from 2-deoxy-alpha-D-ribose 1-phosphate: step 2/2.</text>
</comment>
<proteinExistence type="inferred from homology"/>
<evidence type="ECO:0000313" key="8">
    <source>
        <dbReference type="Proteomes" id="UP001315967"/>
    </source>
</evidence>
<dbReference type="InterPro" id="IPR002915">
    <property type="entry name" value="DeoC/FbaB/LacD_aldolase"/>
</dbReference>
<dbReference type="InterPro" id="IPR011343">
    <property type="entry name" value="DeoC"/>
</dbReference>
<gene>
    <name evidence="6 7" type="primary">deoC</name>
    <name evidence="7" type="ORF">NRE15_01385</name>
</gene>
<name>A0ABY5P6G5_9LACT</name>
<dbReference type="Proteomes" id="UP001315967">
    <property type="component" value="Chromosome"/>
</dbReference>
<feature type="active site" description="Schiff-base intermediate with acetaldehyde" evidence="6">
    <location>
        <position position="152"/>
    </location>
</feature>
<comment type="subcellular location">
    <subcellularLocation>
        <location evidence="6">Cytoplasm</location>
    </subcellularLocation>
</comment>
<dbReference type="HAMAP" id="MF_00114">
    <property type="entry name" value="DeoC_type1"/>
    <property type="match status" value="1"/>
</dbReference>